<dbReference type="InterPro" id="IPR019225">
    <property type="entry name" value="DUF2155"/>
</dbReference>
<keyword evidence="3" id="KW-1185">Reference proteome</keyword>
<protein>
    <recommendedName>
        <fullName evidence="4">DUF2155 domain-containing protein</fullName>
    </recommendedName>
</protein>
<sequence length="120" mass="12658">MTLRGAALALALLVPQIAGAQEVAIGTGAVLRGLDKLNGTAIDMQLTTGESAELGKLQVTLRECRYPAGDAAGDAYAFLSIHDVAADTPVFEGWMIASSPALSAMEHPRYDVWVLRCNTE</sequence>
<dbReference type="OrthoDB" id="9810376at2"/>
<organism evidence="2 3">
    <name type="scientific">Roseovarius pacificus</name>
    <dbReference type="NCBI Taxonomy" id="337701"/>
    <lineage>
        <taxon>Bacteria</taxon>
        <taxon>Pseudomonadati</taxon>
        <taxon>Pseudomonadota</taxon>
        <taxon>Alphaproteobacteria</taxon>
        <taxon>Rhodobacterales</taxon>
        <taxon>Roseobacteraceae</taxon>
        <taxon>Roseovarius</taxon>
    </lineage>
</organism>
<keyword evidence="1" id="KW-0732">Signal</keyword>
<gene>
    <name evidence="2" type="ORF">SAMN05444398_105238</name>
</gene>
<evidence type="ECO:0000313" key="3">
    <source>
        <dbReference type="Proteomes" id="UP000183974"/>
    </source>
</evidence>
<dbReference type="EMBL" id="FRBR01000005">
    <property type="protein sequence ID" value="SHL78008.1"/>
    <property type="molecule type" value="Genomic_DNA"/>
</dbReference>
<feature type="chain" id="PRO_5009924970" description="DUF2155 domain-containing protein" evidence="1">
    <location>
        <begin position="21"/>
        <end position="120"/>
    </location>
</feature>
<name>A0A1M7DF25_9RHOB</name>
<feature type="signal peptide" evidence="1">
    <location>
        <begin position="1"/>
        <end position="20"/>
    </location>
</feature>
<accession>A0A1M7DF25</accession>
<dbReference type="STRING" id="337701.SAMN05444398_105238"/>
<dbReference type="Pfam" id="PF09923">
    <property type="entry name" value="DUF2155"/>
    <property type="match status" value="1"/>
</dbReference>
<proteinExistence type="predicted"/>
<evidence type="ECO:0008006" key="4">
    <source>
        <dbReference type="Google" id="ProtNLM"/>
    </source>
</evidence>
<evidence type="ECO:0000313" key="2">
    <source>
        <dbReference type="EMBL" id="SHL78008.1"/>
    </source>
</evidence>
<reference evidence="2 3" key="1">
    <citation type="submission" date="2016-11" db="EMBL/GenBank/DDBJ databases">
        <authorList>
            <person name="Jaros S."/>
            <person name="Januszkiewicz K."/>
            <person name="Wedrychowicz H."/>
        </authorList>
    </citation>
    <scope>NUCLEOTIDE SEQUENCE [LARGE SCALE GENOMIC DNA]</scope>
    <source>
        <strain evidence="2 3">DSM 29589</strain>
    </source>
</reference>
<dbReference type="RefSeq" id="WP_073034880.1">
    <property type="nucleotide sequence ID" value="NZ_BMLR01000005.1"/>
</dbReference>
<dbReference type="AlphaFoldDB" id="A0A1M7DF25"/>
<dbReference type="Proteomes" id="UP000183974">
    <property type="component" value="Unassembled WGS sequence"/>
</dbReference>
<evidence type="ECO:0000256" key="1">
    <source>
        <dbReference type="SAM" id="SignalP"/>
    </source>
</evidence>